<keyword evidence="5" id="KW-1133">Transmembrane helix</keyword>
<dbReference type="GO" id="GO:0005886">
    <property type="term" value="C:plasma membrane"/>
    <property type="evidence" value="ECO:0007669"/>
    <property type="project" value="UniProtKB-SubCell"/>
</dbReference>
<evidence type="ECO:0000256" key="1">
    <source>
        <dbReference type="ARBA" id="ARBA00004236"/>
    </source>
</evidence>
<feature type="region of interest" description="Disordered" evidence="7">
    <location>
        <begin position="1"/>
        <end position="88"/>
    </location>
</feature>
<feature type="compositionally biased region" description="Polar residues" evidence="7">
    <location>
        <begin position="60"/>
        <end position="72"/>
    </location>
</feature>
<evidence type="ECO:0000256" key="4">
    <source>
        <dbReference type="ARBA" id="ARBA00022692"/>
    </source>
</evidence>
<feature type="compositionally biased region" description="Pro residues" evidence="7">
    <location>
        <begin position="163"/>
        <end position="173"/>
    </location>
</feature>
<comment type="caution">
    <text evidence="8">The sequence shown here is derived from an EMBL/GenBank/DDBJ whole genome shotgun (WGS) entry which is preliminary data.</text>
</comment>
<dbReference type="InterPro" id="IPR008693">
    <property type="entry name" value="MmpS"/>
</dbReference>
<feature type="compositionally biased region" description="Low complexity" evidence="7">
    <location>
        <begin position="132"/>
        <end position="162"/>
    </location>
</feature>
<evidence type="ECO:0000256" key="5">
    <source>
        <dbReference type="ARBA" id="ARBA00022989"/>
    </source>
</evidence>
<dbReference type="AlphaFoldDB" id="A0A0Q2XDH7"/>
<dbReference type="EMBL" id="LKTM01000112">
    <property type="protein sequence ID" value="KQH79284.1"/>
    <property type="molecule type" value="Genomic_DNA"/>
</dbReference>
<dbReference type="RefSeq" id="WP_055577833.1">
    <property type="nucleotide sequence ID" value="NZ_LKTM01000112.1"/>
</dbReference>
<reference evidence="8 9" key="1">
    <citation type="submission" date="2015-10" db="EMBL/GenBank/DDBJ databases">
        <title>Mycobacterium gordonae draft genome assembly.</title>
        <authorList>
            <person name="Ustinova V."/>
            <person name="Smirnova T."/>
            <person name="Blagodatskikh K."/>
            <person name="Varlamov D."/>
            <person name="Larionova E."/>
            <person name="Chernousova L."/>
        </authorList>
    </citation>
    <scope>NUCLEOTIDE SEQUENCE [LARGE SCALE GENOMIC DNA]</scope>
    <source>
        <strain evidence="8 9">CTRI 14-8773</strain>
    </source>
</reference>
<evidence type="ECO:0000256" key="3">
    <source>
        <dbReference type="ARBA" id="ARBA00022475"/>
    </source>
</evidence>
<dbReference type="Pfam" id="PF05423">
    <property type="entry name" value="Mycobact_memb"/>
    <property type="match status" value="1"/>
</dbReference>
<name>A0A0Q2XDH7_MYCGO</name>
<dbReference type="STRING" id="1778.A9W97_18955"/>
<comment type="subcellular location">
    <subcellularLocation>
        <location evidence="1">Cell membrane</location>
    </subcellularLocation>
</comment>
<dbReference type="Gene3D" id="2.60.40.2880">
    <property type="entry name" value="MmpS1-5, C-terminal soluble domain"/>
    <property type="match status" value="1"/>
</dbReference>
<accession>A0A0Q2XDH7</accession>
<dbReference type="OrthoDB" id="4753136at2"/>
<dbReference type="Proteomes" id="UP000051677">
    <property type="component" value="Unassembled WGS sequence"/>
</dbReference>
<evidence type="ECO:0000313" key="9">
    <source>
        <dbReference type="Proteomes" id="UP000051677"/>
    </source>
</evidence>
<feature type="region of interest" description="Disordered" evidence="7">
    <location>
        <begin position="124"/>
        <end position="175"/>
    </location>
</feature>
<evidence type="ECO:0000256" key="6">
    <source>
        <dbReference type="ARBA" id="ARBA00023136"/>
    </source>
</evidence>
<comment type="similarity">
    <text evidence="2">Belongs to the MmpS family.</text>
</comment>
<evidence type="ECO:0000256" key="2">
    <source>
        <dbReference type="ARBA" id="ARBA00007531"/>
    </source>
</evidence>
<feature type="compositionally biased region" description="Low complexity" evidence="7">
    <location>
        <begin position="8"/>
        <end position="20"/>
    </location>
</feature>
<feature type="compositionally biased region" description="Pro residues" evidence="7">
    <location>
        <begin position="79"/>
        <end position="88"/>
    </location>
</feature>
<keyword evidence="3" id="KW-1003">Cell membrane</keyword>
<protein>
    <submittedName>
        <fullName evidence="8">Uncharacterized protein</fullName>
    </submittedName>
</protein>
<proteinExistence type="inferred from homology"/>
<sequence length="263" mass="27645">MNDPRRTQQFGPPQPGSSSSWAQHPGDSEPVDYPAYADEMPYASYGGGGGSPWSPGAYQPNATQQLPPQYWQQDGPPKAEQPPEGPPRSPRWLWFVAGAAVLLVIGLVVALVIANGSLKQQTAIEPLPPVPSTTVAPPTTRTTSPPSTTRRPPRTTTTAPPGTTTPPGAPPNTPGAMQTVVYTVSGEGRAISVMYMDAGDMIQTEFNVALPWTKQVSLSTSAKAPASVTVVNIGHEITCSVTVAGVQVRQRTGQGLTICDAPR</sequence>
<evidence type="ECO:0000313" key="8">
    <source>
        <dbReference type="EMBL" id="KQH79284.1"/>
    </source>
</evidence>
<keyword evidence="4" id="KW-0812">Transmembrane</keyword>
<keyword evidence="6" id="KW-0472">Membrane</keyword>
<organism evidence="8 9">
    <name type="scientific">Mycobacterium gordonae</name>
    <dbReference type="NCBI Taxonomy" id="1778"/>
    <lineage>
        <taxon>Bacteria</taxon>
        <taxon>Bacillati</taxon>
        <taxon>Actinomycetota</taxon>
        <taxon>Actinomycetes</taxon>
        <taxon>Mycobacteriales</taxon>
        <taxon>Mycobacteriaceae</taxon>
        <taxon>Mycobacterium</taxon>
    </lineage>
</organism>
<dbReference type="InterPro" id="IPR038468">
    <property type="entry name" value="MmpS_C"/>
</dbReference>
<gene>
    <name evidence="8" type="ORF">AO501_14595</name>
</gene>
<evidence type="ECO:0000256" key="7">
    <source>
        <dbReference type="SAM" id="MobiDB-lite"/>
    </source>
</evidence>